<dbReference type="InterPro" id="IPR002885">
    <property type="entry name" value="PPR_rpt"/>
</dbReference>
<dbReference type="GO" id="GO:0048731">
    <property type="term" value="P:system development"/>
    <property type="evidence" value="ECO:0007669"/>
    <property type="project" value="UniProtKB-ARBA"/>
</dbReference>
<dbReference type="Pfam" id="PF01535">
    <property type="entry name" value="PPR"/>
    <property type="match status" value="2"/>
</dbReference>
<dbReference type="KEGG" id="smo:SELMODRAFT_131128"/>
<dbReference type="InterPro" id="IPR046960">
    <property type="entry name" value="PPR_At4g14850-like_plant"/>
</dbReference>
<accession>D8T3M0</accession>
<dbReference type="GO" id="GO:0009451">
    <property type="term" value="P:RNA modification"/>
    <property type="evidence" value="ECO:0007669"/>
    <property type="project" value="InterPro"/>
</dbReference>
<dbReference type="NCBIfam" id="TIGR00756">
    <property type="entry name" value="PPR"/>
    <property type="match status" value="1"/>
</dbReference>
<dbReference type="InParanoid" id="D8T3M0"/>
<keyword evidence="1" id="KW-0677">Repeat</keyword>
<evidence type="ECO:0000313" key="3">
    <source>
        <dbReference type="EMBL" id="EFJ08763.1"/>
    </source>
</evidence>
<organism evidence="4">
    <name type="scientific">Selaginella moellendorffii</name>
    <name type="common">Spikemoss</name>
    <dbReference type="NCBI Taxonomy" id="88036"/>
    <lineage>
        <taxon>Eukaryota</taxon>
        <taxon>Viridiplantae</taxon>
        <taxon>Streptophyta</taxon>
        <taxon>Embryophyta</taxon>
        <taxon>Tracheophyta</taxon>
        <taxon>Lycopodiopsida</taxon>
        <taxon>Selaginellales</taxon>
        <taxon>Selaginellaceae</taxon>
        <taxon>Selaginella</taxon>
    </lineage>
</organism>
<dbReference type="PANTHER" id="PTHR47926:SF533">
    <property type="entry name" value="DYW DOMAIN-CONTAINING PROTEIN"/>
    <property type="match status" value="1"/>
</dbReference>
<dbReference type="Gramene" id="EFJ08763">
    <property type="protein sequence ID" value="EFJ08763"/>
    <property type="gene ID" value="SELMODRAFT_131128"/>
</dbReference>
<dbReference type="eggNOG" id="KOG4197">
    <property type="taxonomic scope" value="Eukaryota"/>
</dbReference>
<evidence type="ECO:0008006" key="5">
    <source>
        <dbReference type="Google" id="ProtNLM"/>
    </source>
</evidence>
<reference evidence="3 4" key="1">
    <citation type="journal article" date="2011" name="Science">
        <title>The Selaginella genome identifies genetic changes associated with the evolution of vascular plants.</title>
        <authorList>
            <person name="Banks J.A."/>
            <person name="Nishiyama T."/>
            <person name="Hasebe M."/>
            <person name="Bowman J.L."/>
            <person name="Gribskov M."/>
            <person name="dePamphilis C."/>
            <person name="Albert V.A."/>
            <person name="Aono N."/>
            <person name="Aoyama T."/>
            <person name="Ambrose B.A."/>
            <person name="Ashton N.W."/>
            <person name="Axtell M.J."/>
            <person name="Barker E."/>
            <person name="Barker M.S."/>
            <person name="Bennetzen J.L."/>
            <person name="Bonawitz N.D."/>
            <person name="Chapple C."/>
            <person name="Cheng C."/>
            <person name="Correa L.G."/>
            <person name="Dacre M."/>
            <person name="DeBarry J."/>
            <person name="Dreyer I."/>
            <person name="Elias M."/>
            <person name="Engstrom E.M."/>
            <person name="Estelle M."/>
            <person name="Feng L."/>
            <person name="Finet C."/>
            <person name="Floyd S.K."/>
            <person name="Frommer W.B."/>
            <person name="Fujita T."/>
            <person name="Gramzow L."/>
            <person name="Gutensohn M."/>
            <person name="Harholt J."/>
            <person name="Hattori M."/>
            <person name="Heyl A."/>
            <person name="Hirai T."/>
            <person name="Hiwatashi Y."/>
            <person name="Ishikawa M."/>
            <person name="Iwata M."/>
            <person name="Karol K.G."/>
            <person name="Koehler B."/>
            <person name="Kolukisaoglu U."/>
            <person name="Kubo M."/>
            <person name="Kurata T."/>
            <person name="Lalonde S."/>
            <person name="Li K."/>
            <person name="Li Y."/>
            <person name="Litt A."/>
            <person name="Lyons E."/>
            <person name="Manning G."/>
            <person name="Maruyama T."/>
            <person name="Michael T.P."/>
            <person name="Mikami K."/>
            <person name="Miyazaki S."/>
            <person name="Morinaga S."/>
            <person name="Murata T."/>
            <person name="Mueller-Roeber B."/>
            <person name="Nelson D.R."/>
            <person name="Obara M."/>
            <person name="Oguri Y."/>
            <person name="Olmstead R.G."/>
            <person name="Onodera N."/>
            <person name="Petersen B.L."/>
            <person name="Pils B."/>
            <person name="Prigge M."/>
            <person name="Rensing S.A."/>
            <person name="Riano-Pachon D.M."/>
            <person name="Roberts A.W."/>
            <person name="Sato Y."/>
            <person name="Scheller H.V."/>
            <person name="Schulz B."/>
            <person name="Schulz C."/>
            <person name="Shakirov E.V."/>
            <person name="Shibagaki N."/>
            <person name="Shinohara N."/>
            <person name="Shippen D.E."/>
            <person name="Soerensen I."/>
            <person name="Sotooka R."/>
            <person name="Sugimoto N."/>
            <person name="Sugita M."/>
            <person name="Sumikawa N."/>
            <person name="Tanurdzic M."/>
            <person name="Theissen G."/>
            <person name="Ulvskov P."/>
            <person name="Wakazuki S."/>
            <person name="Weng J.K."/>
            <person name="Willats W.W."/>
            <person name="Wipf D."/>
            <person name="Wolf P.G."/>
            <person name="Yang L."/>
            <person name="Zimmer A.D."/>
            <person name="Zhu Q."/>
            <person name="Mitros T."/>
            <person name="Hellsten U."/>
            <person name="Loque D."/>
            <person name="Otillar R."/>
            <person name="Salamov A."/>
            <person name="Schmutz J."/>
            <person name="Shapiro H."/>
            <person name="Lindquist E."/>
            <person name="Lucas S."/>
            <person name="Rokhsar D."/>
            <person name="Grigoriev I.V."/>
        </authorList>
    </citation>
    <scope>NUCLEOTIDE SEQUENCE [LARGE SCALE GENOMIC DNA]</scope>
</reference>
<evidence type="ECO:0000256" key="1">
    <source>
        <dbReference type="ARBA" id="ARBA00022737"/>
    </source>
</evidence>
<evidence type="ECO:0000313" key="4">
    <source>
        <dbReference type="Proteomes" id="UP000001514"/>
    </source>
</evidence>
<evidence type="ECO:0000256" key="2">
    <source>
        <dbReference type="PROSITE-ProRule" id="PRU00708"/>
    </source>
</evidence>
<feature type="repeat" description="PPR" evidence="2">
    <location>
        <begin position="34"/>
        <end position="68"/>
    </location>
</feature>
<gene>
    <name evidence="3" type="ORF">SELMODRAFT_131128</name>
</gene>
<dbReference type="HOGENOM" id="CLU_002706_0_0_1"/>
<dbReference type="PANTHER" id="PTHR47926">
    <property type="entry name" value="PENTATRICOPEPTIDE REPEAT-CONTAINING PROTEIN"/>
    <property type="match status" value="1"/>
</dbReference>
<proteinExistence type="predicted"/>
<dbReference type="InterPro" id="IPR011990">
    <property type="entry name" value="TPR-like_helical_dom_sf"/>
</dbReference>
<keyword evidence="4" id="KW-1185">Reference proteome</keyword>
<dbReference type="GO" id="GO:0003723">
    <property type="term" value="F:RNA binding"/>
    <property type="evidence" value="ECO:0007669"/>
    <property type="project" value="InterPro"/>
</dbReference>
<dbReference type="Gene3D" id="1.25.40.10">
    <property type="entry name" value="Tetratricopeptide repeat domain"/>
    <property type="match status" value="2"/>
</dbReference>
<sequence>MNHEVLVRSIRSLASAKDLPRARLLHAQIGSAPGRFLANLLVQMYGKCGAVEEAQRLFDKMPEHNLISWNALLAGYAQNGHCDSAIGAFRAMNLEGDAAPNDISLTNVLAACGHKGLLEMSRECFVSVSSDYGLKQCKEQYSCVVDLLGRLGEIEIAEEIVKAMPFVADDVVWGSVLGACRTQEENGMRAAVQAVDWIAQLNPDNGSCYILLANMYATTNP</sequence>
<dbReference type="Proteomes" id="UP000001514">
    <property type="component" value="Unassembled WGS sequence"/>
</dbReference>
<name>D8T3M0_SELML</name>
<dbReference type="FunFam" id="1.25.40.10:FF:000158">
    <property type="entry name" value="pentatricopeptide repeat-containing protein At2g33680"/>
    <property type="match status" value="1"/>
</dbReference>
<protein>
    <recommendedName>
        <fullName evidence="5">Pentacotripeptide-repeat region of PRORP domain-containing protein</fullName>
    </recommendedName>
</protein>
<dbReference type="EMBL" id="GL377670">
    <property type="protein sequence ID" value="EFJ08763.1"/>
    <property type="molecule type" value="Genomic_DNA"/>
</dbReference>
<dbReference type="PROSITE" id="PS51375">
    <property type="entry name" value="PPR"/>
    <property type="match status" value="1"/>
</dbReference>
<dbReference type="AlphaFoldDB" id="D8T3M0"/>